<reference evidence="10" key="1">
    <citation type="submission" date="2020-03" db="EMBL/GenBank/DDBJ databases">
        <title>A high-quality chromosome-level genome assembly of a woody plant with both climbing and erect habits, Rhamnella rubrinervis.</title>
        <authorList>
            <person name="Lu Z."/>
            <person name="Yang Y."/>
            <person name="Zhu X."/>
            <person name="Sun Y."/>
        </authorList>
    </citation>
    <scope>NUCLEOTIDE SEQUENCE</scope>
    <source>
        <strain evidence="10">BYM</strain>
        <tissue evidence="10">Leaf</tissue>
    </source>
</reference>
<dbReference type="FunFam" id="3.40.50.300:FF:001091">
    <property type="entry name" value="Probable disease resistance protein At1g61300"/>
    <property type="match status" value="1"/>
</dbReference>
<dbReference type="InterPro" id="IPR002182">
    <property type="entry name" value="NB-ARC"/>
</dbReference>
<dbReference type="InterPro" id="IPR058922">
    <property type="entry name" value="WHD_DRP"/>
</dbReference>
<keyword evidence="4" id="KW-0175">Coiled coil</keyword>
<dbReference type="InterPro" id="IPR036388">
    <property type="entry name" value="WH-like_DNA-bd_sf"/>
</dbReference>
<dbReference type="Pfam" id="PF23598">
    <property type="entry name" value="LRR_14"/>
    <property type="match status" value="1"/>
</dbReference>
<name>A0A8K0HMY5_9ROSA</name>
<dbReference type="InterPro" id="IPR042197">
    <property type="entry name" value="Apaf_helical"/>
</dbReference>
<dbReference type="Pfam" id="PF00931">
    <property type="entry name" value="NB-ARC"/>
    <property type="match status" value="1"/>
</dbReference>
<feature type="compositionally biased region" description="Basic residues" evidence="5">
    <location>
        <begin position="519"/>
        <end position="528"/>
    </location>
</feature>
<dbReference type="GO" id="GO:0098542">
    <property type="term" value="P:defense response to other organism"/>
    <property type="evidence" value="ECO:0007669"/>
    <property type="project" value="TreeGrafter"/>
</dbReference>
<dbReference type="SUPFAM" id="SSF52540">
    <property type="entry name" value="P-loop containing nucleoside triphosphate hydrolases"/>
    <property type="match status" value="1"/>
</dbReference>
<evidence type="ECO:0000256" key="1">
    <source>
        <dbReference type="ARBA" id="ARBA00022737"/>
    </source>
</evidence>
<evidence type="ECO:0000313" key="10">
    <source>
        <dbReference type="EMBL" id="KAF3455425.1"/>
    </source>
</evidence>
<comment type="caution">
    <text evidence="10">The sequence shown here is derived from an EMBL/GenBank/DDBJ whole genome shotgun (WGS) entry which is preliminary data.</text>
</comment>
<dbReference type="PANTHER" id="PTHR23155:SF1193">
    <property type="entry name" value="DISEASE RESISTANCE PROTEIN RPP13-RELATED"/>
    <property type="match status" value="1"/>
</dbReference>
<dbReference type="AlphaFoldDB" id="A0A8K0HMY5"/>
<keyword evidence="11" id="KW-1185">Reference proteome</keyword>
<organism evidence="10 11">
    <name type="scientific">Rhamnella rubrinervis</name>
    <dbReference type="NCBI Taxonomy" id="2594499"/>
    <lineage>
        <taxon>Eukaryota</taxon>
        <taxon>Viridiplantae</taxon>
        <taxon>Streptophyta</taxon>
        <taxon>Embryophyta</taxon>
        <taxon>Tracheophyta</taxon>
        <taxon>Spermatophyta</taxon>
        <taxon>Magnoliopsida</taxon>
        <taxon>eudicotyledons</taxon>
        <taxon>Gunneridae</taxon>
        <taxon>Pentapetalae</taxon>
        <taxon>rosids</taxon>
        <taxon>fabids</taxon>
        <taxon>Rosales</taxon>
        <taxon>Rhamnaceae</taxon>
        <taxon>rhamnoid group</taxon>
        <taxon>Rhamneae</taxon>
        <taxon>Rhamnella</taxon>
    </lineage>
</organism>
<dbReference type="PANTHER" id="PTHR23155">
    <property type="entry name" value="DISEASE RESISTANCE PROTEIN RP"/>
    <property type="match status" value="1"/>
</dbReference>
<evidence type="ECO:0000259" key="7">
    <source>
        <dbReference type="Pfam" id="PF18052"/>
    </source>
</evidence>
<feature type="compositionally biased region" description="Polar residues" evidence="5">
    <location>
        <begin position="493"/>
        <end position="506"/>
    </location>
</feature>
<dbReference type="Proteomes" id="UP000796880">
    <property type="component" value="Unassembled WGS sequence"/>
</dbReference>
<sequence>MTNLLEDQPDLLFGVKNQVSSLRNELEIIIEMLKKEVAQHNRDDIKKVVDKVKEVAIKVEDDIDSYLAPKVLSKKHTMGNPLGRLSHFFSHVKLLRDALNKTRRIAKDITNHINEEATNNIGCGEAESSAVATQVNQSLQWSRASVEEDNVVGFDHYTISLVNQLIDGENLQRNVISIIGIGGVGKTTLARKIYNDTRINNHFEIVAWVYISQEYNRKRFFLELLKYFGLNYHYLSDEDHVARVSDLLRGKRYFVVMDEIWETQVWEEVREAFPDESNGSRILITSRDNKIAIHASTGTPVSLSFLDNDSSWELFCTNTELKFLKEENCSSNLKNLAKQFVEGCEGLPLSIIDLGEILTKRQGKSYSTWSNFWFDVVDGYDKRTSDWSLGFVALSYNHMQDYLKPCFLYLGVFPENFEVQAKVLTQLWIAEGFVPDTKMAEDYLKELIEQSLIQVESRRSNGSVKTCRIHSLIRAFCTKKSLEENFFEVQSEDNLASSSNKPQNPQLRKDDHDLPSGSKPRKLTRSSQRRNLGVNQSENDDHNLSSRSKPRRLSIHCQSLSYHVAWNRQDTSSTRSVLYFCLKEVEFDNDKWAPLLQSLKFIRVLSFFNINIKGNLDLSGIENLVFLKCFRISGTGVVIKLPDSMCNLRFLETLDFGIKMEPSLWEPINIWRMKQLRRLCSQPMKLRIPDENSLCHLQVLSELYVDGETADFITNSKFPSLTDLGLYYSCSESSFNESDMAKVLVSVAKLQNLQRLSIFGFLKCDPPLERLAPKLTKVRLHQTSVDSNLLSVLGNLPVLQALTIKLWSMHCDCNEITVEAGKFLQLQVLKMIGFDINKWEMESNAMPMLQHLVIIGNHRMQALPDQLWSSEALRLVQMSDISEVLRNSVRNFGSEGSSTEERRRQEAPVLSENPRYLQGNVVEFYKKNRCKLFIGEEYDYGNFRFS</sequence>
<dbReference type="Gene3D" id="3.40.50.300">
    <property type="entry name" value="P-loop containing nucleotide triphosphate hydrolases"/>
    <property type="match status" value="1"/>
</dbReference>
<evidence type="ECO:0000256" key="2">
    <source>
        <dbReference type="ARBA" id="ARBA00022741"/>
    </source>
</evidence>
<dbReference type="InterPro" id="IPR032675">
    <property type="entry name" value="LRR_dom_sf"/>
</dbReference>
<evidence type="ECO:0000256" key="3">
    <source>
        <dbReference type="ARBA" id="ARBA00022821"/>
    </source>
</evidence>
<protein>
    <submittedName>
        <fullName evidence="10">Uncharacterized protein</fullName>
    </submittedName>
</protein>
<dbReference type="EMBL" id="VOIH02000001">
    <property type="protein sequence ID" value="KAF3455425.1"/>
    <property type="molecule type" value="Genomic_DNA"/>
</dbReference>
<dbReference type="Gene3D" id="3.80.10.10">
    <property type="entry name" value="Ribonuclease Inhibitor"/>
    <property type="match status" value="1"/>
</dbReference>
<dbReference type="FunFam" id="1.10.10.10:FF:000322">
    <property type="entry name" value="Probable disease resistance protein At1g63360"/>
    <property type="match status" value="1"/>
</dbReference>
<feature type="region of interest" description="Disordered" evidence="5">
    <location>
        <begin position="493"/>
        <end position="550"/>
    </location>
</feature>
<dbReference type="InterPro" id="IPR044974">
    <property type="entry name" value="Disease_R_plants"/>
</dbReference>
<proteinExistence type="predicted"/>
<dbReference type="Pfam" id="PF18052">
    <property type="entry name" value="Rx_N"/>
    <property type="match status" value="1"/>
</dbReference>
<dbReference type="Gene3D" id="1.10.10.10">
    <property type="entry name" value="Winged helix-like DNA-binding domain superfamily/Winged helix DNA-binding domain"/>
    <property type="match status" value="1"/>
</dbReference>
<dbReference type="InterPro" id="IPR055414">
    <property type="entry name" value="LRR_R13L4/SHOC2-like"/>
</dbReference>
<feature type="domain" description="Disease resistance R13L4/SHOC-2-like LRR" evidence="9">
    <location>
        <begin position="592"/>
        <end position="760"/>
    </location>
</feature>
<feature type="coiled-coil region" evidence="4">
    <location>
        <begin position="16"/>
        <end position="43"/>
    </location>
</feature>
<feature type="domain" description="NB-ARC" evidence="6">
    <location>
        <begin position="161"/>
        <end position="318"/>
    </location>
</feature>
<accession>A0A8K0HMY5</accession>
<gene>
    <name evidence="10" type="ORF">FNV43_RR00050</name>
</gene>
<dbReference type="Pfam" id="PF23559">
    <property type="entry name" value="WHD_DRP"/>
    <property type="match status" value="1"/>
</dbReference>
<keyword evidence="1" id="KW-0677">Repeat</keyword>
<dbReference type="GO" id="GO:0043531">
    <property type="term" value="F:ADP binding"/>
    <property type="evidence" value="ECO:0007669"/>
    <property type="project" value="InterPro"/>
</dbReference>
<evidence type="ECO:0000259" key="6">
    <source>
        <dbReference type="Pfam" id="PF00931"/>
    </source>
</evidence>
<dbReference type="InterPro" id="IPR041118">
    <property type="entry name" value="Rx_N"/>
</dbReference>
<evidence type="ECO:0000256" key="5">
    <source>
        <dbReference type="SAM" id="MobiDB-lite"/>
    </source>
</evidence>
<evidence type="ECO:0000256" key="4">
    <source>
        <dbReference type="SAM" id="Coils"/>
    </source>
</evidence>
<dbReference type="Gene3D" id="1.10.8.430">
    <property type="entry name" value="Helical domain of apoptotic protease-activating factors"/>
    <property type="match status" value="1"/>
</dbReference>
<keyword evidence="2" id="KW-0547">Nucleotide-binding</keyword>
<feature type="domain" description="Disease resistance protein winged helix" evidence="8">
    <location>
        <begin position="412"/>
        <end position="474"/>
    </location>
</feature>
<dbReference type="Gene3D" id="1.20.5.4130">
    <property type="match status" value="1"/>
</dbReference>
<evidence type="ECO:0000259" key="9">
    <source>
        <dbReference type="Pfam" id="PF23598"/>
    </source>
</evidence>
<feature type="domain" description="Disease resistance N-terminal" evidence="7">
    <location>
        <begin position="2"/>
        <end position="69"/>
    </location>
</feature>
<evidence type="ECO:0000259" key="8">
    <source>
        <dbReference type="Pfam" id="PF23559"/>
    </source>
</evidence>
<keyword evidence="3" id="KW-0611">Plant defense</keyword>
<dbReference type="SUPFAM" id="SSF52058">
    <property type="entry name" value="L domain-like"/>
    <property type="match status" value="1"/>
</dbReference>
<dbReference type="PRINTS" id="PR00364">
    <property type="entry name" value="DISEASERSIST"/>
</dbReference>
<evidence type="ECO:0000313" key="11">
    <source>
        <dbReference type="Proteomes" id="UP000796880"/>
    </source>
</evidence>
<dbReference type="InterPro" id="IPR027417">
    <property type="entry name" value="P-loop_NTPase"/>
</dbReference>